<dbReference type="Proteomes" id="UP001321473">
    <property type="component" value="Unassembled WGS sequence"/>
</dbReference>
<protein>
    <recommendedName>
        <fullName evidence="1">Nose resistant-to-fluoxetine protein N-terminal domain-containing protein</fullName>
    </recommendedName>
</protein>
<comment type="caution">
    <text evidence="2">The sequence shown here is derived from an EMBL/GenBank/DDBJ whole genome shotgun (WGS) entry which is preliminary data.</text>
</comment>
<sequence length="111" mass="12176">MDSSGKIPDGVLEGTLVALGSYNECVDIVARDEDQEREYFRGQYCALDIKPFLPPKPKKYNPQHMFRNISEVLPILKASSLVLIPAPSPAFCSSQWDVAAVRDTLCSSASA</sequence>
<evidence type="ECO:0000313" key="2">
    <source>
        <dbReference type="EMBL" id="KAK8774063.1"/>
    </source>
</evidence>
<organism evidence="2 3">
    <name type="scientific">Amblyomma americanum</name>
    <name type="common">Lone star tick</name>
    <dbReference type="NCBI Taxonomy" id="6943"/>
    <lineage>
        <taxon>Eukaryota</taxon>
        <taxon>Metazoa</taxon>
        <taxon>Ecdysozoa</taxon>
        <taxon>Arthropoda</taxon>
        <taxon>Chelicerata</taxon>
        <taxon>Arachnida</taxon>
        <taxon>Acari</taxon>
        <taxon>Parasitiformes</taxon>
        <taxon>Ixodida</taxon>
        <taxon>Ixodoidea</taxon>
        <taxon>Ixodidae</taxon>
        <taxon>Amblyomminae</taxon>
        <taxon>Amblyomma</taxon>
    </lineage>
</organism>
<evidence type="ECO:0000259" key="1">
    <source>
        <dbReference type="Pfam" id="PF20146"/>
    </source>
</evidence>
<dbReference type="AlphaFoldDB" id="A0AAQ4EHZ9"/>
<dbReference type="InterPro" id="IPR006621">
    <property type="entry name" value="Nose-resist-to-fluoxetine_N"/>
</dbReference>
<reference evidence="2 3" key="1">
    <citation type="journal article" date="2023" name="Arcadia Sci">
        <title>De novo assembly of a long-read Amblyomma americanum tick genome.</title>
        <authorList>
            <person name="Chou S."/>
            <person name="Poskanzer K.E."/>
            <person name="Rollins M."/>
            <person name="Thuy-Boun P.S."/>
        </authorList>
    </citation>
    <scope>NUCLEOTIDE SEQUENCE [LARGE SCALE GENOMIC DNA]</scope>
    <source>
        <strain evidence="2">F_SG_1</strain>
        <tissue evidence="2">Salivary glands</tissue>
    </source>
</reference>
<feature type="domain" description="Nose resistant-to-fluoxetine protein N-terminal" evidence="1">
    <location>
        <begin position="1"/>
        <end position="67"/>
    </location>
</feature>
<accession>A0AAQ4EHZ9</accession>
<proteinExistence type="predicted"/>
<keyword evidence="3" id="KW-1185">Reference proteome</keyword>
<evidence type="ECO:0000313" key="3">
    <source>
        <dbReference type="Proteomes" id="UP001321473"/>
    </source>
</evidence>
<dbReference type="Pfam" id="PF20146">
    <property type="entry name" value="NRF"/>
    <property type="match status" value="1"/>
</dbReference>
<dbReference type="EMBL" id="JARKHS020015864">
    <property type="protein sequence ID" value="KAK8774063.1"/>
    <property type="molecule type" value="Genomic_DNA"/>
</dbReference>
<name>A0AAQ4EHZ9_AMBAM</name>
<gene>
    <name evidence="2" type="ORF">V5799_011404</name>
</gene>